<feature type="region of interest" description="Disordered" evidence="2">
    <location>
        <begin position="543"/>
        <end position="619"/>
    </location>
</feature>
<dbReference type="Proteomes" id="UP001189429">
    <property type="component" value="Unassembled WGS sequence"/>
</dbReference>
<dbReference type="EMBL" id="CAUYUJ010018887">
    <property type="protein sequence ID" value="CAK0887033.1"/>
    <property type="molecule type" value="Genomic_DNA"/>
</dbReference>
<accession>A0ABN9WND9</accession>
<proteinExistence type="predicted"/>
<evidence type="ECO:0000256" key="1">
    <source>
        <dbReference type="SAM" id="Coils"/>
    </source>
</evidence>
<feature type="region of interest" description="Disordered" evidence="2">
    <location>
        <begin position="507"/>
        <end position="530"/>
    </location>
</feature>
<reference evidence="3" key="1">
    <citation type="submission" date="2023-10" db="EMBL/GenBank/DDBJ databases">
        <authorList>
            <person name="Chen Y."/>
            <person name="Shah S."/>
            <person name="Dougan E. K."/>
            <person name="Thang M."/>
            <person name="Chan C."/>
        </authorList>
    </citation>
    <scope>NUCLEOTIDE SEQUENCE [LARGE SCALE GENOMIC DNA]</scope>
</reference>
<keyword evidence="4" id="KW-1185">Reference proteome</keyword>
<feature type="region of interest" description="Disordered" evidence="2">
    <location>
        <begin position="222"/>
        <end position="264"/>
    </location>
</feature>
<gene>
    <name evidence="3" type="ORF">PCOR1329_LOCUS68222</name>
</gene>
<feature type="compositionally biased region" description="Low complexity" evidence="2">
    <location>
        <begin position="152"/>
        <end position="161"/>
    </location>
</feature>
<protein>
    <submittedName>
        <fullName evidence="3">Uncharacterized protein</fullName>
    </submittedName>
</protein>
<evidence type="ECO:0000256" key="2">
    <source>
        <dbReference type="SAM" id="MobiDB-lite"/>
    </source>
</evidence>
<feature type="compositionally biased region" description="Basic and acidic residues" evidence="2">
    <location>
        <begin position="594"/>
        <end position="608"/>
    </location>
</feature>
<evidence type="ECO:0000313" key="4">
    <source>
        <dbReference type="Proteomes" id="UP001189429"/>
    </source>
</evidence>
<feature type="coiled-coil region" evidence="1">
    <location>
        <begin position="58"/>
        <end position="113"/>
    </location>
</feature>
<keyword evidence="1" id="KW-0175">Coiled coil</keyword>
<feature type="compositionally biased region" description="Basic residues" evidence="2">
    <location>
        <begin position="509"/>
        <end position="520"/>
    </location>
</feature>
<organism evidence="3 4">
    <name type="scientific">Prorocentrum cordatum</name>
    <dbReference type="NCBI Taxonomy" id="2364126"/>
    <lineage>
        <taxon>Eukaryota</taxon>
        <taxon>Sar</taxon>
        <taxon>Alveolata</taxon>
        <taxon>Dinophyceae</taxon>
        <taxon>Prorocentrales</taxon>
        <taxon>Prorocentraceae</taxon>
        <taxon>Prorocentrum</taxon>
    </lineage>
</organism>
<evidence type="ECO:0000313" key="3">
    <source>
        <dbReference type="EMBL" id="CAK0887033.1"/>
    </source>
</evidence>
<sequence length="703" mass="73468">MQQGGSGVSGLSFAQVLAFLKAQGGWGGDVSAISTVGQAKVKAYESRPPSAIEARHRVENATRQVDRLVGRTAESEKQQAELAKTLEETKKQLEEARAELEQHTKMLHEVNFADVDDPIAVGLAGLDQAVTSSAEGQAALETLQRPQREARAAAQAPQGAEGAAGGDPGSGSDEQPDDVPMGRPAQAEDYDSEFQQGLKRAMAAENAEQEVAQYLAEFEAKRQGHRGRAAARERSPESPPAGAAGPAAAEPQAQPSGGAATRGGGAPTCRLVCVCLVEDHKPEDTRECEDTFEGRFDTRASHTACREENSVADLAPQDALECVHAPEGCLDVVATGETEESGDHSYLEEDCPASTSCGWGSGCVAESSAIEDVVDGGLDPSCLGKESADTCGEPLGSSPSEDGVRKHLEKDFPTSTGDGWGTGFVEKSLAPEFVVDGGLDASYLDDKGSVDTYGEPPVSSLVKAAPCKRGCEHQGVVPCRPSRGSWADEVDEPDFVEFLVSLGPTTRAGRARASKGRRSHQGGGWPAREARASVRSWAELVCPRLGEGPGSDTGAPSEGKREAPRAEGGCEGAAATPRAPKNRAGRAQLSKGHLSRESGDSPAHEAHESVPNWAEDDTRSVGVPVSAADVPIQGAEEAPRAEGGLESVAALARALADRLQTGALLADLEEERGVFLEASAQYDFVAMTAAIGEARCEEPHAML</sequence>
<feature type="region of interest" description="Disordered" evidence="2">
    <location>
        <begin position="144"/>
        <end position="194"/>
    </location>
</feature>
<name>A0ABN9WND9_9DINO</name>
<comment type="caution">
    <text evidence="3">The sequence shown here is derived from an EMBL/GenBank/DDBJ whole genome shotgun (WGS) entry which is preliminary data.</text>
</comment>
<feature type="compositionally biased region" description="Low complexity" evidence="2">
    <location>
        <begin position="240"/>
        <end position="259"/>
    </location>
</feature>